<dbReference type="RefSeq" id="WP_071061441.1">
    <property type="nucleotide sequence ID" value="NZ_MAXA01000113.1"/>
</dbReference>
<evidence type="ECO:0000313" key="6">
    <source>
        <dbReference type="Proteomes" id="UP000179769"/>
    </source>
</evidence>
<dbReference type="PANTHER" id="PTHR43156:SF2">
    <property type="entry name" value="STAGE II SPORULATION PROTEIN E"/>
    <property type="match status" value="1"/>
</dbReference>
<reference evidence="6" key="1">
    <citation type="submission" date="2016-07" db="EMBL/GenBank/DDBJ databases">
        <title>Frankia sp. NRRL B-16219 Genome sequencing.</title>
        <authorList>
            <person name="Ghodhbane-Gtari F."/>
            <person name="Swanson E."/>
            <person name="Gueddou A."/>
            <person name="Louati M."/>
            <person name="Nouioui I."/>
            <person name="Hezbri K."/>
            <person name="Abebe-Akele F."/>
            <person name="Simpson S."/>
            <person name="Morris K."/>
            <person name="Thomas K."/>
            <person name="Gtari M."/>
            <person name="Tisa L.S."/>
        </authorList>
    </citation>
    <scope>NUCLEOTIDE SEQUENCE [LARGE SCALE GENOMIC DNA]</scope>
    <source>
        <strain evidence="6">NRRL B-16219</strain>
    </source>
</reference>
<dbReference type="PANTHER" id="PTHR43156">
    <property type="entry name" value="STAGE II SPORULATION PROTEIN E-RELATED"/>
    <property type="match status" value="1"/>
</dbReference>
<proteinExistence type="predicted"/>
<feature type="domain" description="GAF" evidence="3">
    <location>
        <begin position="99"/>
        <end position="257"/>
    </location>
</feature>
<evidence type="ECO:0000256" key="2">
    <source>
        <dbReference type="SAM" id="MobiDB-lite"/>
    </source>
</evidence>
<protein>
    <submittedName>
        <fullName evidence="5">Serine/threonine protein phosphatase</fullName>
    </submittedName>
</protein>
<dbReference type="SMART" id="SM00065">
    <property type="entry name" value="GAF"/>
    <property type="match status" value="1"/>
</dbReference>
<dbReference type="SMART" id="SM00331">
    <property type="entry name" value="PP2C_SIG"/>
    <property type="match status" value="1"/>
</dbReference>
<dbReference type="Gene3D" id="3.60.40.10">
    <property type="entry name" value="PPM-type phosphatase domain"/>
    <property type="match status" value="1"/>
</dbReference>
<dbReference type="InterPro" id="IPR036457">
    <property type="entry name" value="PPM-type-like_dom_sf"/>
</dbReference>
<dbReference type="Gene3D" id="3.30.565.10">
    <property type="entry name" value="Histidine kinase-like ATPase, C-terminal domain"/>
    <property type="match status" value="1"/>
</dbReference>
<dbReference type="InterPro" id="IPR003018">
    <property type="entry name" value="GAF"/>
</dbReference>
<dbReference type="AlphaFoldDB" id="A0A1S1QVB4"/>
<dbReference type="InterPro" id="IPR052016">
    <property type="entry name" value="Bact_Sigma-Reg"/>
</dbReference>
<dbReference type="InterPro" id="IPR029016">
    <property type="entry name" value="GAF-like_dom_sf"/>
</dbReference>
<dbReference type="Gene3D" id="3.30.450.40">
    <property type="match status" value="1"/>
</dbReference>
<gene>
    <name evidence="5" type="ORF">BBK14_02105</name>
</gene>
<evidence type="ECO:0000259" key="3">
    <source>
        <dbReference type="SMART" id="SM00065"/>
    </source>
</evidence>
<dbReference type="InterPro" id="IPR036890">
    <property type="entry name" value="HATPase_C_sf"/>
</dbReference>
<feature type="region of interest" description="Disordered" evidence="2">
    <location>
        <begin position="678"/>
        <end position="699"/>
    </location>
</feature>
<dbReference type="OrthoDB" id="118142at2"/>
<feature type="region of interest" description="Disordered" evidence="2">
    <location>
        <begin position="1"/>
        <end position="39"/>
    </location>
</feature>
<evidence type="ECO:0000256" key="1">
    <source>
        <dbReference type="ARBA" id="ARBA00022801"/>
    </source>
</evidence>
<dbReference type="Pfam" id="PF07228">
    <property type="entry name" value="SpoIIE"/>
    <property type="match status" value="1"/>
</dbReference>
<evidence type="ECO:0000313" key="5">
    <source>
        <dbReference type="EMBL" id="OHV37205.1"/>
    </source>
</evidence>
<dbReference type="Pfam" id="PF13581">
    <property type="entry name" value="HATPase_c_2"/>
    <property type="match status" value="1"/>
</dbReference>
<feature type="region of interest" description="Disordered" evidence="2">
    <location>
        <begin position="466"/>
        <end position="495"/>
    </location>
</feature>
<feature type="compositionally biased region" description="Basic and acidic residues" evidence="2">
    <location>
        <begin position="519"/>
        <end position="534"/>
    </location>
</feature>
<name>A0A1S1QVB4_9ACTN</name>
<feature type="domain" description="PPM-type phosphatase" evidence="4">
    <location>
        <begin position="275"/>
        <end position="469"/>
    </location>
</feature>
<sequence length="739" mass="78091">MAKRPLGAAADPVEASGRAASGPATSGRATSGWESRGPVIDTESRSAGWAATTATVGRAIVRELSSTRRRRRAHVTEEATLEQLSFLADASLVLSSSLDPQRIIDMIASLVVPRMGDAAVVWLRGDGDSIRIAGSRFLDPKTADFVRAIVQIHPPTATEDIPPGVVVRTGQSYYVPRYTEDVVRRLFPGEAAERFGEIQAGAAITVPMYARGRVFGALTVGRRESVEYTALDIRLIEELARRGGTALDNAQLFRDVEESALTLQRSMLPAHPPALDGMEIAMEYRPGTAGTEVGGDLYDVIPLPGGRVGVAIGDVMGRGLHAAAVMGQLRAALRAYALEDWGPAELLARLDRVVDSLPGLQMATSMYAVYDPYSGRMTIASAGHPPPLLLLPDEEPDYLVLEPGLPLGTGEQGTFSELTVSLPSGSAFVMFTDGLVESRRRPLADGLEHLRSGLGEQIARPRAVRAFAPPSDDPSVDAAPATGDPSVGAAPAAGDPPAAAVALAASAPAAAAGGAMVTPERRIRERRSGRDRRGGYRRTRASGDRRRTGGGFAARSWSGPDAVSGSGSGPSEESARTLLERCLLAADLPPRTDDDIALLTLVTRQLRPPLLQLALPAVAASAGQARTAVRRSLLDAGIGSLDDAILLVSEVVTNAVLHARSDLVLRATLEPGRLRVSVEDREGTALPRPGGNSPDDPEAEHGWGLLLVEALAQAWGVETTPDGKRVWFEMEIPDEADHT</sequence>
<keyword evidence="1" id="KW-0378">Hydrolase</keyword>
<dbReference type="InterPro" id="IPR003594">
    <property type="entry name" value="HATPase_dom"/>
</dbReference>
<dbReference type="CDD" id="cd16936">
    <property type="entry name" value="HATPase_RsbW-like"/>
    <property type="match status" value="1"/>
</dbReference>
<keyword evidence="6" id="KW-1185">Reference proteome</keyword>
<evidence type="ECO:0000259" key="4">
    <source>
        <dbReference type="SMART" id="SM00331"/>
    </source>
</evidence>
<dbReference type="SUPFAM" id="SSF55874">
    <property type="entry name" value="ATPase domain of HSP90 chaperone/DNA topoisomerase II/histidine kinase"/>
    <property type="match status" value="1"/>
</dbReference>
<dbReference type="Proteomes" id="UP000179769">
    <property type="component" value="Unassembled WGS sequence"/>
</dbReference>
<comment type="caution">
    <text evidence="5">The sequence shown here is derived from an EMBL/GenBank/DDBJ whole genome shotgun (WGS) entry which is preliminary data.</text>
</comment>
<organism evidence="5 6">
    <name type="scientific">Parafrankia soli</name>
    <dbReference type="NCBI Taxonomy" id="2599596"/>
    <lineage>
        <taxon>Bacteria</taxon>
        <taxon>Bacillati</taxon>
        <taxon>Actinomycetota</taxon>
        <taxon>Actinomycetes</taxon>
        <taxon>Frankiales</taxon>
        <taxon>Frankiaceae</taxon>
        <taxon>Parafrankia</taxon>
    </lineage>
</organism>
<feature type="compositionally biased region" description="Low complexity" evidence="2">
    <location>
        <begin position="476"/>
        <end position="495"/>
    </location>
</feature>
<dbReference type="GO" id="GO:0016791">
    <property type="term" value="F:phosphatase activity"/>
    <property type="evidence" value="ECO:0007669"/>
    <property type="project" value="TreeGrafter"/>
</dbReference>
<dbReference type="SUPFAM" id="SSF55781">
    <property type="entry name" value="GAF domain-like"/>
    <property type="match status" value="1"/>
</dbReference>
<dbReference type="EMBL" id="MAXA01000113">
    <property type="protein sequence ID" value="OHV37205.1"/>
    <property type="molecule type" value="Genomic_DNA"/>
</dbReference>
<feature type="region of interest" description="Disordered" evidence="2">
    <location>
        <begin position="509"/>
        <end position="574"/>
    </location>
</feature>
<dbReference type="Pfam" id="PF13185">
    <property type="entry name" value="GAF_2"/>
    <property type="match status" value="1"/>
</dbReference>
<dbReference type="InterPro" id="IPR001932">
    <property type="entry name" value="PPM-type_phosphatase-like_dom"/>
</dbReference>
<accession>A0A1S1QVB4</accession>
<feature type="compositionally biased region" description="Polar residues" evidence="2">
    <location>
        <begin position="23"/>
        <end position="33"/>
    </location>
</feature>